<dbReference type="STRING" id="163359.A9R16_15450"/>
<gene>
    <name evidence="1" type="ORF">C4900_15115</name>
</gene>
<dbReference type="Gene3D" id="3.40.50.150">
    <property type="entry name" value="Vaccinia Virus protein VP39"/>
    <property type="match status" value="1"/>
</dbReference>
<evidence type="ECO:0000313" key="2">
    <source>
        <dbReference type="Proteomes" id="UP000253250"/>
    </source>
</evidence>
<dbReference type="GO" id="GO:0032259">
    <property type="term" value="P:methylation"/>
    <property type="evidence" value="ECO:0007669"/>
    <property type="project" value="UniProtKB-KW"/>
</dbReference>
<dbReference type="EMBL" id="PSYR01000002">
    <property type="protein sequence ID" value="RCN57045.1"/>
    <property type="molecule type" value="Genomic_DNA"/>
</dbReference>
<name>A0A1C2FZL6_9GAMM</name>
<dbReference type="SUPFAM" id="SSF53335">
    <property type="entry name" value="S-adenosyl-L-methionine-dependent methyltransferases"/>
    <property type="match status" value="1"/>
</dbReference>
<comment type="caution">
    <text evidence="1">The sequence shown here is derived from an EMBL/GenBank/DDBJ whole genome shotgun (WGS) entry which is preliminary data.</text>
</comment>
<keyword evidence="1" id="KW-0489">Methyltransferase</keyword>
<organism evidence="1 2">
    <name type="scientific">Acidiferrobacter thiooxydans</name>
    <dbReference type="NCBI Taxonomy" id="163359"/>
    <lineage>
        <taxon>Bacteria</taxon>
        <taxon>Pseudomonadati</taxon>
        <taxon>Pseudomonadota</taxon>
        <taxon>Gammaproteobacteria</taxon>
        <taxon>Acidiferrobacterales</taxon>
        <taxon>Acidiferrobacteraceae</taxon>
        <taxon>Acidiferrobacter</taxon>
    </lineage>
</organism>
<reference evidence="1 2" key="1">
    <citation type="submission" date="2018-02" db="EMBL/GenBank/DDBJ databases">
        <title>Insights into the biology of acidophilic members of the Acidiferrobacteraceae family derived from comparative genomic analyses.</title>
        <authorList>
            <person name="Issotta F."/>
            <person name="Thyssen C."/>
            <person name="Mena C."/>
            <person name="Moya A."/>
            <person name="Bellenberg S."/>
            <person name="Sproer C."/>
            <person name="Covarrubias P.C."/>
            <person name="Sand W."/>
            <person name="Quatrini R."/>
            <person name="Vera M."/>
        </authorList>
    </citation>
    <scope>NUCLEOTIDE SEQUENCE [LARGE SCALE GENOMIC DNA]</scope>
    <source>
        <strain evidence="2">m-1</strain>
    </source>
</reference>
<evidence type="ECO:0000313" key="1">
    <source>
        <dbReference type="EMBL" id="RCN57045.1"/>
    </source>
</evidence>
<dbReference type="Proteomes" id="UP000253250">
    <property type="component" value="Unassembled WGS sequence"/>
</dbReference>
<dbReference type="InterPro" id="IPR013216">
    <property type="entry name" value="Methyltransf_11"/>
</dbReference>
<protein>
    <submittedName>
        <fullName evidence="1">Methyltransferase domain-containing protein</fullName>
    </submittedName>
</protein>
<proteinExistence type="predicted"/>
<dbReference type="AlphaFoldDB" id="A0A1C2FZL6"/>
<dbReference type="InterPro" id="IPR029063">
    <property type="entry name" value="SAM-dependent_MTases_sf"/>
</dbReference>
<keyword evidence="2" id="KW-1185">Reference proteome</keyword>
<keyword evidence="1" id="KW-0808">Transferase</keyword>
<sequence>MEALGHHSGSVSYPLPRGPRVNLGCGPVMPKGWINVDGSRRAWLVAHAGGLDRLLVRLGLLRAAPFRPDIIHHDLRKPLPWARDSLAAIYAGEVWEHFEYEDARRLTEECHRVLMTGGVLRLCVPDGVEFWENYLAIFREQQAREPEARDVARLRRHVRMYFDDICTRPPGLKSFGHFHKWQYDEVQLVDLFMRCGFKDVSRQTFGVSRIPDIGILERSDFLIVEGVKR</sequence>
<accession>A0A1C2FZL6</accession>
<dbReference type="Pfam" id="PF08241">
    <property type="entry name" value="Methyltransf_11"/>
    <property type="match status" value="1"/>
</dbReference>
<dbReference type="GO" id="GO:0008757">
    <property type="term" value="F:S-adenosylmethionine-dependent methyltransferase activity"/>
    <property type="evidence" value="ECO:0007669"/>
    <property type="project" value="InterPro"/>
</dbReference>